<accession>A0A663DZV8</accession>
<proteinExistence type="predicted"/>
<dbReference type="GO" id="GO:0016020">
    <property type="term" value="C:membrane"/>
    <property type="evidence" value="ECO:0007669"/>
    <property type="project" value="InterPro"/>
</dbReference>
<evidence type="ECO:0000313" key="4">
    <source>
        <dbReference type="Proteomes" id="UP000472275"/>
    </source>
</evidence>
<dbReference type="Pfam" id="PF13304">
    <property type="entry name" value="AAA_21"/>
    <property type="match status" value="1"/>
</dbReference>
<dbReference type="GO" id="GO:0033344">
    <property type="term" value="P:cholesterol efflux"/>
    <property type="evidence" value="ECO:0007669"/>
    <property type="project" value="TreeGrafter"/>
</dbReference>
<dbReference type="InterPro" id="IPR027417">
    <property type="entry name" value="P-loop_NTPase"/>
</dbReference>
<dbReference type="Ensembl" id="ENSACCT00020005493.1">
    <property type="protein sequence ID" value="ENSACCP00020005269.1"/>
    <property type="gene ID" value="ENSACCG00020003616.1"/>
</dbReference>
<dbReference type="Proteomes" id="UP000472275">
    <property type="component" value="Chromosome 12"/>
</dbReference>
<keyword evidence="4" id="KW-1185">Reference proteome</keyword>
<dbReference type="GeneTree" id="ENSGT00940000154658"/>
<dbReference type="InParanoid" id="A0A663DZV8"/>
<reference evidence="3" key="1">
    <citation type="submission" date="2025-08" db="UniProtKB">
        <authorList>
            <consortium name="Ensembl"/>
        </authorList>
    </citation>
    <scope>IDENTIFICATION</scope>
</reference>
<dbReference type="GO" id="GO:0016887">
    <property type="term" value="F:ATP hydrolysis activity"/>
    <property type="evidence" value="ECO:0007669"/>
    <property type="project" value="InterPro"/>
</dbReference>
<dbReference type="AlphaFoldDB" id="A0A663DZV8"/>
<feature type="region of interest" description="Disordered" evidence="1">
    <location>
        <begin position="60"/>
        <end position="79"/>
    </location>
</feature>
<evidence type="ECO:0000313" key="3">
    <source>
        <dbReference type="Ensembl" id="ENSACCP00020005269.1"/>
    </source>
</evidence>
<feature type="domain" description="ATPase AAA-type core" evidence="2">
    <location>
        <begin position="71"/>
        <end position="138"/>
    </location>
</feature>
<dbReference type="PANTHER" id="PTHR19229">
    <property type="entry name" value="ATP-BINDING CASSETTE TRANSPORTER SUBFAMILY A ABCA"/>
    <property type="match status" value="1"/>
</dbReference>
<dbReference type="Gene3D" id="3.40.50.300">
    <property type="entry name" value="P-loop containing nucleotide triphosphate hydrolases"/>
    <property type="match status" value="1"/>
</dbReference>
<dbReference type="GO" id="GO:0034188">
    <property type="term" value="F:apolipoprotein A-I receptor activity"/>
    <property type="evidence" value="ECO:0007669"/>
    <property type="project" value="TreeGrafter"/>
</dbReference>
<dbReference type="GO" id="GO:0033700">
    <property type="term" value="P:phospholipid efflux"/>
    <property type="evidence" value="ECO:0007669"/>
    <property type="project" value="TreeGrafter"/>
</dbReference>
<evidence type="ECO:0000259" key="2">
    <source>
        <dbReference type="Pfam" id="PF13304"/>
    </source>
</evidence>
<dbReference type="CDD" id="cd03263">
    <property type="entry name" value="ABC_subfamily_A"/>
    <property type="match status" value="1"/>
</dbReference>
<dbReference type="GO" id="GO:0140359">
    <property type="term" value="F:ABC-type transporter activity"/>
    <property type="evidence" value="ECO:0007669"/>
    <property type="project" value="InterPro"/>
</dbReference>
<evidence type="ECO:0000256" key="1">
    <source>
        <dbReference type="SAM" id="MobiDB-lite"/>
    </source>
</evidence>
<sequence>MSPTLPSAQPCPRPRSVLTDLQSVHQHMGYCPQFDAITDLLTAREHLEFYSRLRGIPEEETPRLGLGPHADRPAGKYSGGNKRKLSTAIALLGSPPVVFLDEPTTGMDPRARRFLWDCILSVIREGRSVVLTSHSMEECEALCTRMAIMVNGRFRCLGSVQHLKNRLTPFLEDDSYQESAV</sequence>
<organism evidence="3 4">
    <name type="scientific">Aquila chrysaetos chrysaetos</name>
    <dbReference type="NCBI Taxonomy" id="223781"/>
    <lineage>
        <taxon>Eukaryota</taxon>
        <taxon>Metazoa</taxon>
        <taxon>Chordata</taxon>
        <taxon>Craniata</taxon>
        <taxon>Vertebrata</taxon>
        <taxon>Euteleostomi</taxon>
        <taxon>Archelosauria</taxon>
        <taxon>Archosauria</taxon>
        <taxon>Dinosauria</taxon>
        <taxon>Saurischia</taxon>
        <taxon>Theropoda</taxon>
        <taxon>Coelurosauria</taxon>
        <taxon>Aves</taxon>
        <taxon>Neognathae</taxon>
        <taxon>Neoaves</taxon>
        <taxon>Telluraves</taxon>
        <taxon>Accipitrimorphae</taxon>
        <taxon>Accipitriformes</taxon>
        <taxon>Accipitridae</taxon>
        <taxon>Accipitrinae</taxon>
        <taxon>Aquila</taxon>
    </lineage>
</organism>
<dbReference type="GO" id="GO:0090556">
    <property type="term" value="F:phosphatidylserine floppase activity"/>
    <property type="evidence" value="ECO:0007669"/>
    <property type="project" value="TreeGrafter"/>
</dbReference>
<dbReference type="SUPFAM" id="SSF52540">
    <property type="entry name" value="P-loop containing nucleoside triphosphate hydrolases"/>
    <property type="match status" value="1"/>
</dbReference>
<reference evidence="3" key="2">
    <citation type="submission" date="2025-09" db="UniProtKB">
        <authorList>
            <consortium name="Ensembl"/>
        </authorList>
    </citation>
    <scope>IDENTIFICATION</scope>
</reference>
<dbReference type="GO" id="GO:0090554">
    <property type="term" value="F:phosphatidylcholine floppase activity"/>
    <property type="evidence" value="ECO:0007669"/>
    <property type="project" value="TreeGrafter"/>
</dbReference>
<dbReference type="PANTHER" id="PTHR19229:SF49">
    <property type="entry name" value="PHOSPHOLIPID-TRANSPORTING ATPASE ABCA7"/>
    <property type="match status" value="1"/>
</dbReference>
<dbReference type="InterPro" id="IPR026082">
    <property type="entry name" value="ABCA"/>
</dbReference>
<dbReference type="InterPro" id="IPR003959">
    <property type="entry name" value="ATPase_AAA_core"/>
</dbReference>
<protein>
    <recommendedName>
        <fullName evidence="2">ATPase AAA-type core domain-containing protein</fullName>
    </recommendedName>
</protein>
<name>A0A663DZV8_AQUCH</name>
<dbReference type="GO" id="GO:0005524">
    <property type="term" value="F:ATP binding"/>
    <property type="evidence" value="ECO:0007669"/>
    <property type="project" value="InterPro"/>
</dbReference>